<name>A0ABP7W662_9GAMM</name>
<dbReference type="SUPFAM" id="SSF55811">
    <property type="entry name" value="Nudix"/>
    <property type="match status" value="1"/>
</dbReference>
<dbReference type="InterPro" id="IPR000086">
    <property type="entry name" value="NUDIX_hydrolase_dom"/>
</dbReference>
<dbReference type="SUPFAM" id="SSF46785">
    <property type="entry name" value="Winged helix' DNA-binding domain"/>
    <property type="match status" value="1"/>
</dbReference>
<accession>A0ABP7W662</accession>
<dbReference type="Gene3D" id="1.10.10.10">
    <property type="entry name" value="Winged helix-like DNA-binding domain superfamily/Winged helix DNA-binding domain"/>
    <property type="match status" value="1"/>
</dbReference>
<comment type="caution">
    <text evidence="2">The sequence shown here is derived from an EMBL/GenBank/DDBJ whole genome shotgun (WGS) entry which is preliminary data.</text>
</comment>
<protein>
    <submittedName>
        <fullName evidence="2">NUDIX domain-containing protein</fullName>
    </submittedName>
</protein>
<dbReference type="Pfam" id="PF21906">
    <property type="entry name" value="WHD_NrtR"/>
    <property type="match status" value="1"/>
</dbReference>
<evidence type="ECO:0000313" key="2">
    <source>
        <dbReference type="EMBL" id="GAA4081941.1"/>
    </source>
</evidence>
<evidence type="ECO:0000313" key="3">
    <source>
        <dbReference type="Proteomes" id="UP001500392"/>
    </source>
</evidence>
<dbReference type="Pfam" id="PF00293">
    <property type="entry name" value="NUDIX"/>
    <property type="match status" value="1"/>
</dbReference>
<dbReference type="RefSeq" id="WP_344931586.1">
    <property type="nucleotide sequence ID" value="NZ_BAABDM010000001.1"/>
</dbReference>
<sequence>MTKTTQISEEEAYLKDYDATRYQRPNVSVDSVLFTCHKNTLQVLLAKRDSPVQRGHWGLPGGFIDPAADNTLEQCAIRKLKEKTNVTPPYMEQLYSVGNNKRDPRNWSISICYFSLIAYQDCTPGITSVSDAAWFPVENLDKVDLAFDHYEIITTARERIRQKALYSVVPGYALPKEFSLTELQQLYEIIIGKKLGKASFRRRIEQVDILEHTGSKKLDAGRPTAIYQMKPWAKEFNFIRNIEE</sequence>
<dbReference type="PANTHER" id="PTHR43736:SF4">
    <property type="entry name" value="SLR1690 PROTEIN"/>
    <property type="match status" value="1"/>
</dbReference>
<dbReference type="InterPro" id="IPR036388">
    <property type="entry name" value="WH-like_DNA-bd_sf"/>
</dbReference>
<dbReference type="InterPro" id="IPR036390">
    <property type="entry name" value="WH_DNA-bd_sf"/>
</dbReference>
<proteinExistence type="predicted"/>
<reference evidence="3" key="1">
    <citation type="journal article" date="2019" name="Int. J. Syst. Evol. Microbiol.">
        <title>The Global Catalogue of Microorganisms (GCM) 10K type strain sequencing project: providing services to taxonomists for standard genome sequencing and annotation.</title>
        <authorList>
            <consortium name="The Broad Institute Genomics Platform"/>
            <consortium name="The Broad Institute Genome Sequencing Center for Infectious Disease"/>
            <person name="Wu L."/>
            <person name="Ma J."/>
        </authorList>
    </citation>
    <scope>NUCLEOTIDE SEQUENCE [LARGE SCALE GENOMIC DNA]</scope>
    <source>
        <strain evidence="3">JCM 17304</strain>
    </source>
</reference>
<dbReference type="CDD" id="cd18873">
    <property type="entry name" value="NUDIX_NadM_like"/>
    <property type="match status" value="1"/>
</dbReference>
<dbReference type="Gene3D" id="3.90.79.10">
    <property type="entry name" value="Nucleoside Triphosphate Pyrophosphohydrolase"/>
    <property type="match status" value="1"/>
</dbReference>
<organism evidence="2 3">
    <name type="scientific">Zhongshania borealis</name>
    <dbReference type="NCBI Taxonomy" id="889488"/>
    <lineage>
        <taxon>Bacteria</taxon>
        <taxon>Pseudomonadati</taxon>
        <taxon>Pseudomonadota</taxon>
        <taxon>Gammaproteobacteria</taxon>
        <taxon>Cellvibrionales</taxon>
        <taxon>Spongiibacteraceae</taxon>
        <taxon>Zhongshania</taxon>
    </lineage>
</organism>
<dbReference type="InterPro" id="IPR015797">
    <property type="entry name" value="NUDIX_hydrolase-like_dom_sf"/>
</dbReference>
<dbReference type="PANTHER" id="PTHR43736">
    <property type="entry name" value="ADP-RIBOSE PYROPHOSPHATASE"/>
    <property type="match status" value="1"/>
</dbReference>
<keyword evidence="3" id="KW-1185">Reference proteome</keyword>
<dbReference type="InterPro" id="IPR054105">
    <property type="entry name" value="WHD_NrtR"/>
</dbReference>
<dbReference type="EMBL" id="BAABDM010000001">
    <property type="protein sequence ID" value="GAA4081941.1"/>
    <property type="molecule type" value="Genomic_DNA"/>
</dbReference>
<feature type="domain" description="Nudix hydrolase" evidence="1">
    <location>
        <begin position="24"/>
        <end position="160"/>
    </location>
</feature>
<dbReference type="PROSITE" id="PS51462">
    <property type="entry name" value="NUDIX"/>
    <property type="match status" value="1"/>
</dbReference>
<dbReference type="Proteomes" id="UP001500392">
    <property type="component" value="Unassembled WGS sequence"/>
</dbReference>
<gene>
    <name evidence="2" type="ORF">GCM10022414_00390</name>
</gene>
<evidence type="ECO:0000259" key="1">
    <source>
        <dbReference type="PROSITE" id="PS51462"/>
    </source>
</evidence>